<dbReference type="SMART" id="SM00320">
    <property type="entry name" value="WD40"/>
    <property type="match status" value="4"/>
</dbReference>
<dbReference type="InterPro" id="IPR036322">
    <property type="entry name" value="WD40_repeat_dom_sf"/>
</dbReference>
<feature type="compositionally biased region" description="Polar residues" evidence="8">
    <location>
        <begin position="61"/>
        <end position="82"/>
    </location>
</feature>
<keyword evidence="4" id="KW-0853">WD repeat</keyword>
<keyword evidence="3" id="KW-0963">Cytoplasm</keyword>
<dbReference type="Proteomes" id="UP001642540">
    <property type="component" value="Unassembled WGS sequence"/>
</dbReference>
<evidence type="ECO:0000256" key="6">
    <source>
        <dbReference type="ARBA" id="ARBA00023069"/>
    </source>
</evidence>
<comment type="caution">
    <text evidence="10">The sequence shown here is derived from an EMBL/GenBank/DDBJ whole genome shotgun (WGS) entry which is preliminary data.</text>
</comment>
<keyword evidence="5" id="KW-0677">Repeat</keyword>
<evidence type="ECO:0000313" key="10">
    <source>
        <dbReference type="EMBL" id="CAL8089464.1"/>
    </source>
</evidence>
<feature type="compositionally biased region" description="Low complexity" evidence="8">
    <location>
        <begin position="23"/>
        <end position="38"/>
    </location>
</feature>
<evidence type="ECO:0000256" key="4">
    <source>
        <dbReference type="ARBA" id="ARBA00022574"/>
    </source>
</evidence>
<name>A0ABP1Q6E2_9HEXA</name>
<dbReference type="Gene3D" id="2.130.10.10">
    <property type="entry name" value="YVTN repeat-like/Quinoprotein amine dehydrogenase"/>
    <property type="match status" value="2"/>
</dbReference>
<evidence type="ECO:0000256" key="8">
    <source>
        <dbReference type="SAM" id="MobiDB-lite"/>
    </source>
</evidence>
<evidence type="ECO:0000313" key="11">
    <source>
        <dbReference type="Proteomes" id="UP001642540"/>
    </source>
</evidence>
<feature type="domain" description="IFT121/TULP4 N-terminal" evidence="9">
    <location>
        <begin position="326"/>
        <end position="663"/>
    </location>
</feature>
<evidence type="ECO:0000259" key="9">
    <source>
        <dbReference type="Pfam" id="PF24797"/>
    </source>
</evidence>
<keyword evidence="11" id="KW-1185">Reference proteome</keyword>
<dbReference type="Pfam" id="PF24797">
    <property type="entry name" value="Beta-prop_WDR35_TULP_N"/>
    <property type="match status" value="1"/>
</dbReference>
<feature type="region of interest" description="Disordered" evidence="8">
    <location>
        <begin position="1"/>
        <end position="43"/>
    </location>
</feature>
<organism evidence="10 11">
    <name type="scientific">Orchesella dallaii</name>
    <dbReference type="NCBI Taxonomy" id="48710"/>
    <lineage>
        <taxon>Eukaryota</taxon>
        <taxon>Metazoa</taxon>
        <taxon>Ecdysozoa</taxon>
        <taxon>Arthropoda</taxon>
        <taxon>Hexapoda</taxon>
        <taxon>Collembola</taxon>
        <taxon>Entomobryomorpha</taxon>
        <taxon>Entomobryoidea</taxon>
        <taxon>Orchesellidae</taxon>
        <taxon>Orchesellinae</taxon>
        <taxon>Orchesella</taxon>
    </lineage>
</organism>
<dbReference type="PANTHER" id="PTHR12764:SF5">
    <property type="entry name" value="LD29485P"/>
    <property type="match status" value="1"/>
</dbReference>
<accession>A0ABP1Q6E2</accession>
<dbReference type="InterPro" id="IPR039857">
    <property type="entry name" value="Ift122/121"/>
</dbReference>
<evidence type="ECO:0000256" key="2">
    <source>
        <dbReference type="ARBA" id="ARBA00004496"/>
    </source>
</evidence>
<feature type="compositionally biased region" description="Basic and acidic residues" evidence="8">
    <location>
        <begin position="123"/>
        <end position="133"/>
    </location>
</feature>
<dbReference type="PANTHER" id="PTHR12764">
    <property type="entry name" value="WD REPEAT DOMAIN-RELATED"/>
    <property type="match status" value="1"/>
</dbReference>
<feature type="compositionally biased region" description="Low complexity" evidence="8">
    <location>
        <begin position="187"/>
        <end position="198"/>
    </location>
</feature>
<feature type="region of interest" description="Disordered" evidence="8">
    <location>
        <begin position="100"/>
        <end position="159"/>
    </location>
</feature>
<dbReference type="InterPro" id="IPR056159">
    <property type="entry name" value="Beta-prop_IFT121_TULP_N"/>
</dbReference>
<keyword evidence="7" id="KW-0966">Cell projection</keyword>
<gene>
    <name evidence="10" type="ORF">ODALV1_LOCUS7384</name>
</gene>
<feature type="region of interest" description="Disordered" evidence="8">
    <location>
        <begin position="181"/>
        <end position="246"/>
    </location>
</feature>
<dbReference type="InterPro" id="IPR001680">
    <property type="entry name" value="WD40_rpt"/>
</dbReference>
<dbReference type="EMBL" id="CAXLJM020000023">
    <property type="protein sequence ID" value="CAL8089464.1"/>
    <property type="molecule type" value="Genomic_DNA"/>
</dbReference>
<keyword evidence="6" id="KW-0969">Cilium</keyword>
<feature type="compositionally biased region" description="Basic residues" evidence="8">
    <location>
        <begin position="149"/>
        <end position="159"/>
    </location>
</feature>
<proteinExistence type="predicted"/>
<dbReference type="SUPFAM" id="SSF50978">
    <property type="entry name" value="WD40 repeat-like"/>
    <property type="match status" value="1"/>
</dbReference>
<dbReference type="InterPro" id="IPR015943">
    <property type="entry name" value="WD40/YVTN_repeat-like_dom_sf"/>
</dbReference>
<evidence type="ECO:0000256" key="5">
    <source>
        <dbReference type="ARBA" id="ARBA00022737"/>
    </source>
</evidence>
<protein>
    <recommendedName>
        <fullName evidence="9">IFT121/TULP4 N-terminal domain-containing protein</fullName>
    </recommendedName>
</protein>
<comment type="subcellular location">
    <subcellularLocation>
        <location evidence="1">Cell projection</location>
        <location evidence="1">Cilium</location>
    </subcellularLocation>
    <subcellularLocation>
        <location evidence="2">Cytoplasm</location>
    </subcellularLocation>
</comment>
<reference evidence="10 11" key="1">
    <citation type="submission" date="2024-08" db="EMBL/GenBank/DDBJ databases">
        <authorList>
            <person name="Cucini C."/>
            <person name="Frati F."/>
        </authorList>
    </citation>
    <scope>NUCLEOTIDE SEQUENCE [LARGE SCALE GENOMIC DNA]</scope>
</reference>
<evidence type="ECO:0000256" key="3">
    <source>
        <dbReference type="ARBA" id="ARBA00022490"/>
    </source>
</evidence>
<feature type="region of interest" description="Disordered" evidence="8">
    <location>
        <begin position="59"/>
        <end position="86"/>
    </location>
</feature>
<evidence type="ECO:0000256" key="1">
    <source>
        <dbReference type="ARBA" id="ARBA00004138"/>
    </source>
</evidence>
<sequence>MNSSFDNDVLEPKRKVSHRKAKLPLLPSPRQLRSPPQSKCKQKRLISIGELHPFFEEIDHTTSVSSSEGDDQASTINGTVLHTNDDKDTGDFIKWSAFGSSNLPGLPTVSKSKQDSFSSSGTESEKSKSDESKSATQSSSSGTGLNKGSRSRSFRSKLKKQLSATGDFLVQKLRKHVGRNLSNFENDTTGSGDGDSSSQILPTKCSKQHELPPPDQDFPEVSPRDCPRCRYPSPIPDNIEASEPEPLSIAPVSKEDEFEEDGLILELPNWVDNCLLPNTNVENSLEEKMEGEKQLMAQRNPMEWADAAEYLIRSVGRDFRRGYLVLGERMHLTNLQAVRCLKFNPFRSLLAIGCEEGTLILLELDYEKPLVQLNSDESLHPNKFYHVPLGKGECRVLMNATLIGHSYDLRCLTWNNSTGKLVTSDEIGVMIGWQYNKRQRCWIEELINDRSTSMIRDMVVSPDGSKIAVGYEDFDENGSITGGVIVGFPDGTHIFDRKFPDSQVNFVVWYNDSTVWVVINQTIFVFDENGEVDFSELTTILLKPKSSWITSNSAPDFVVVYKESCMSFYSTLQDKAPLRIHTQISATCADWSPNGLYIVVGGIRVTTTEDGYSNPQINMFNYEGKLLQILKIPEHTITSVSWHHDSLRLALATDRQVYFASLRPTYKATSNGTVHCYAYAKDFISQKMSFWNEKTVN</sequence>
<evidence type="ECO:0000256" key="7">
    <source>
        <dbReference type="ARBA" id="ARBA00023273"/>
    </source>
</evidence>